<evidence type="ECO:0000313" key="5">
    <source>
        <dbReference type="EMBL" id="MEJ8812824.1"/>
    </source>
</evidence>
<dbReference type="Proteomes" id="UP001365846">
    <property type="component" value="Unassembled WGS sequence"/>
</dbReference>
<dbReference type="InterPro" id="IPR018389">
    <property type="entry name" value="DctP_fam"/>
</dbReference>
<protein>
    <submittedName>
        <fullName evidence="5">TRAP transporter substrate-binding protein</fullName>
    </submittedName>
</protein>
<dbReference type="PANTHER" id="PTHR33376:SF7">
    <property type="entry name" value="C4-DICARBOXYLATE-BINDING PROTEIN DCTB"/>
    <property type="match status" value="1"/>
</dbReference>
<dbReference type="InterPro" id="IPR038404">
    <property type="entry name" value="TRAP_DctP_sf"/>
</dbReference>
<dbReference type="EMBL" id="JBBKZU010000007">
    <property type="protein sequence ID" value="MEJ8812824.1"/>
    <property type="molecule type" value="Genomic_DNA"/>
</dbReference>
<gene>
    <name evidence="5" type="ORF">WKW77_17180</name>
</gene>
<dbReference type="InterPro" id="IPR004682">
    <property type="entry name" value="TRAP_DctP"/>
</dbReference>
<reference evidence="5 6" key="1">
    <citation type="submission" date="2024-03" db="EMBL/GenBank/DDBJ databases">
        <title>Novel species of the genus Variovorax.</title>
        <authorList>
            <person name="Liu Q."/>
            <person name="Xin Y.-H."/>
        </authorList>
    </citation>
    <scope>NUCLEOTIDE SEQUENCE [LARGE SCALE GENOMIC DNA]</scope>
    <source>
        <strain evidence="5 6">KACC 18899</strain>
    </source>
</reference>
<comment type="caution">
    <text evidence="5">The sequence shown here is derived from an EMBL/GenBank/DDBJ whole genome shotgun (WGS) entry which is preliminary data.</text>
</comment>
<keyword evidence="6" id="KW-1185">Reference proteome</keyword>
<keyword evidence="2" id="KW-0813">Transport</keyword>
<dbReference type="PIRSF" id="PIRSF006470">
    <property type="entry name" value="DctB"/>
    <property type="match status" value="1"/>
</dbReference>
<feature type="signal peptide" evidence="4">
    <location>
        <begin position="1"/>
        <end position="23"/>
    </location>
</feature>
<keyword evidence="3 4" id="KW-0732">Signal</keyword>
<evidence type="ECO:0000256" key="1">
    <source>
        <dbReference type="ARBA" id="ARBA00009023"/>
    </source>
</evidence>
<evidence type="ECO:0000256" key="3">
    <source>
        <dbReference type="ARBA" id="ARBA00022729"/>
    </source>
</evidence>
<evidence type="ECO:0000256" key="4">
    <source>
        <dbReference type="SAM" id="SignalP"/>
    </source>
</evidence>
<organism evidence="5 6">
    <name type="scientific">Variovorax ureilyticus</name>
    <dbReference type="NCBI Taxonomy" id="1836198"/>
    <lineage>
        <taxon>Bacteria</taxon>
        <taxon>Pseudomonadati</taxon>
        <taxon>Pseudomonadota</taxon>
        <taxon>Betaproteobacteria</taxon>
        <taxon>Burkholderiales</taxon>
        <taxon>Comamonadaceae</taxon>
        <taxon>Variovorax</taxon>
    </lineage>
</organism>
<dbReference type="Pfam" id="PF03480">
    <property type="entry name" value="DctP"/>
    <property type="match status" value="1"/>
</dbReference>
<dbReference type="NCBIfam" id="TIGR00787">
    <property type="entry name" value="dctP"/>
    <property type="match status" value="1"/>
</dbReference>
<dbReference type="NCBIfam" id="NF037995">
    <property type="entry name" value="TRAP_S1"/>
    <property type="match status" value="1"/>
</dbReference>
<dbReference type="CDD" id="cd13603">
    <property type="entry name" value="PBP2_TRAP_Siap_TeaA_like"/>
    <property type="match status" value="1"/>
</dbReference>
<name>A0ABU8VIV9_9BURK</name>
<evidence type="ECO:0000313" key="6">
    <source>
        <dbReference type="Proteomes" id="UP001365846"/>
    </source>
</evidence>
<dbReference type="RefSeq" id="WP_340358075.1">
    <property type="nucleotide sequence ID" value="NZ_JBBKZU010000007.1"/>
</dbReference>
<accession>A0ABU8VIV9</accession>
<feature type="chain" id="PRO_5046945949" evidence="4">
    <location>
        <begin position="24"/>
        <end position="327"/>
    </location>
</feature>
<sequence length="327" mass="35542">MKKLTSALVSVAVAALLSGSAVAADQKFTFKLSHQMAPDHTLQLVALKFAELVKEKTGGNVTVKVFPSGALGAEKDNAAGLKSGLLDIGIVAVEQYPSFVPESAVLVLPYLYTDYEHVDRVLNSDVAKDVATMIREKTNIRVLTFLPLAFRQMFTVDKEIKSAADLKGLKMRVPESPIYVAAFKQFGAVPTPLAWGEVYAALQTGVAKGVENTPEAIQTASLQEVTKYMNVTNHLEGPTTLSMSDQAFKKLPPEYQNALVAAAAEAEKYDLQLTIARDKEAREKLKSKLTVVQPDIASFKNAIKYDQIDLVSSDKGKDLVKRVLAIK</sequence>
<proteinExistence type="inferred from homology"/>
<dbReference type="PANTHER" id="PTHR33376">
    <property type="match status" value="1"/>
</dbReference>
<evidence type="ECO:0000256" key="2">
    <source>
        <dbReference type="ARBA" id="ARBA00022448"/>
    </source>
</evidence>
<comment type="similarity">
    <text evidence="1">Belongs to the bacterial solute-binding protein 7 family.</text>
</comment>
<dbReference type="Gene3D" id="3.40.190.170">
    <property type="entry name" value="Bacterial extracellular solute-binding protein, family 7"/>
    <property type="match status" value="1"/>
</dbReference>